<proteinExistence type="predicted"/>
<protein>
    <submittedName>
        <fullName evidence="1">Uncharacterized protein</fullName>
    </submittedName>
</protein>
<sequence>MNARASESLGLVLCARGAGSSEIGDGEEATRRGVPLTKSQTLGGHVTTAPYRFQHSNASKLACLVLTQRMRRRQIQRAALAKKKVSPMFRGQ</sequence>
<organism evidence="1 2">
    <name type="scientific">Trematosphaeria pertusa</name>
    <dbReference type="NCBI Taxonomy" id="390896"/>
    <lineage>
        <taxon>Eukaryota</taxon>
        <taxon>Fungi</taxon>
        <taxon>Dikarya</taxon>
        <taxon>Ascomycota</taxon>
        <taxon>Pezizomycotina</taxon>
        <taxon>Dothideomycetes</taxon>
        <taxon>Pleosporomycetidae</taxon>
        <taxon>Pleosporales</taxon>
        <taxon>Massarineae</taxon>
        <taxon>Trematosphaeriaceae</taxon>
        <taxon>Trematosphaeria</taxon>
    </lineage>
</organism>
<evidence type="ECO:0000313" key="2">
    <source>
        <dbReference type="Proteomes" id="UP000800094"/>
    </source>
</evidence>
<name>A0A6A6HY85_9PLEO</name>
<keyword evidence="2" id="KW-1185">Reference proteome</keyword>
<dbReference type="RefSeq" id="XP_033677334.1">
    <property type="nucleotide sequence ID" value="XM_033830295.1"/>
</dbReference>
<dbReference type="Proteomes" id="UP000800094">
    <property type="component" value="Unassembled WGS sequence"/>
</dbReference>
<dbReference type="GeneID" id="54583625"/>
<reference evidence="1" key="1">
    <citation type="journal article" date="2020" name="Stud. Mycol.">
        <title>101 Dothideomycetes genomes: a test case for predicting lifestyles and emergence of pathogens.</title>
        <authorList>
            <person name="Haridas S."/>
            <person name="Albert R."/>
            <person name="Binder M."/>
            <person name="Bloem J."/>
            <person name="Labutti K."/>
            <person name="Salamov A."/>
            <person name="Andreopoulos B."/>
            <person name="Baker S."/>
            <person name="Barry K."/>
            <person name="Bills G."/>
            <person name="Bluhm B."/>
            <person name="Cannon C."/>
            <person name="Castanera R."/>
            <person name="Culley D."/>
            <person name="Daum C."/>
            <person name="Ezra D."/>
            <person name="Gonzalez J."/>
            <person name="Henrissat B."/>
            <person name="Kuo A."/>
            <person name="Liang C."/>
            <person name="Lipzen A."/>
            <person name="Lutzoni F."/>
            <person name="Magnuson J."/>
            <person name="Mondo S."/>
            <person name="Nolan M."/>
            <person name="Ohm R."/>
            <person name="Pangilinan J."/>
            <person name="Park H.-J."/>
            <person name="Ramirez L."/>
            <person name="Alfaro M."/>
            <person name="Sun H."/>
            <person name="Tritt A."/>
            <person name="Yoshinaga Y."/>
            <person name="Zwiers L.-H."/>
            <person name="Turgeon B."/>
            <person name="Goodwin S."/>
            <person name="Spatafora J."/>
            <person name="Crous P."/>
            <person name="Grigoriev I."/>
        </authorList>
    </citation>
    <scope>NUCLEOTIDE SEQUENCE</scope>
    <source>
        <strain evidence="1">CBS 122368</strain>
    </source>
</reference>
<gene>
    <name evidence="1" type="ORF">BU26DRAFT_524477</name>
</gene>
<dbReference type="AlphaFoldDB" id="A0A6A6HY85"/>
<accession>A0A6A6HY85</accession>
<dbReference type="EMBL" id="ML987208">
    <property type="protein sequence ID" value="KAF2242330.1"/>
    <property type="molecule type" value="Genomic_DNA"/>
</dbReference>
<evidence type="ECO:0000313" key="1">
    <source>
        <dbReference type="EMBL" id="KAF2242330.1"/>
    </source>
</evidence>